<comment type="caution">
    <text evidence="1">The sequence shown here is derived from an EMBL/GenBank/DDBJ whole genome shotgun (WGS) entry which is preliminary data.</text>
</comment>
<accession>A0A2I0I6S1</accession>
<gene>
    <name evidence="1" type="ORF">CRG98_040492</name>
</gene>
<dbReference type="Proteomes" id="UP000233551">
    <property type="component" value="Unassembled WGS sequence"/>
</dbReference>
<dbReference type="AlphaFoldDB" id="A0A2I0I6S1"/>
<reference evidence="1 2" key="1">
    <citation type="submission" date="2017-11" db="EMBL/GenBank/DDBJ databases">
        <title>De-novo sequencing of pomegranate (Punica granatum L.) genome.</title>
        <authorList>
            <person name="Akparov Z."/>
            <person name="Amiraslanov A."/>
            <person name="Hajiyeva S."/>
            <person name="Abbasov M."/>
            <person name="Kaur K."/>
            <person name="Hamwieh A."/>
            <person name="Solovyev V."/>
            <person name="Salamov A."/>
            <person name="Braich B."/>
            <person name="Kosarev P."/>
            <person name="Mahmoud A."/>
            <person name="Hajiyev E."/>
            <person name="Babayeva S."/>
            <person name="Izzatullayeva V."/>
            <person name="Mammadov A."/>
            <person name="Mammadov A."/>
            <person name="Sharifova S."/>
            <person name="Ojaghi J."/>
            <person name="Eynullazada K."/>
            <person name="Bayramov B."/>
            <person name="Abdulazimova A."/>
            <person name="Shahmuradov I."/>
        </authorList>
    </citation>
    <scope>NUCLEOTIDE SEQUENCE [LARGE SCALE GENOMIC DNA]</scope>
    <source>
        <strain evidence="2">cv. AG2017</strain>
        <tissue evidence="1">Leaf</tissue>
    </source>
</reference>
<keyword evidence="2" id="KW-1185">Reference proteome</keyword>
<evidence type="ECO:0000313" key="1">
    <source>
        <dbReference type="EMBL" id="PKI39116.1"/>
    </source>
</evidence>
<proteinExistence type="predicted"/>
<organism evidence="1 2">
    <name type="scientific">Punica granatum</name>
    <name type="common">Pomegranate</name>
    <dbReference type="NCBI Taxonomy" id="22663"/>
    <lineage>
        <taxon>Eukaryota</taxon>
        <taxon>Viridiplantae</taxon>
        <taxon>Streptophyta</taxon>
        <taxon>Embryophyta</taxon>
        <taxon>Tracheophyta</taxon>
        <taxon>Spermatophyta</taxon>
        <taxon>Magnoliopsida</taxon>
        <taxon>eudicotyledons</taxon>
        <taxon>Gunneridae</taxon>
        <taxon>Pentapetalae</taxon>
        <taxon>rosids</taxon>
        <taxon>malvids</taxon>
        <taxon>Myrtales</taxon>
        <taxon>Lythraceae</taxon>
        <taxon>Punica</taxon>
    </lineage>
</organism>
<dbReference type="EMBL" id="PGOL01003897">
    <property type="protein sequence ID" value="PKI39116.1"/>
    <property type="molecule type" value="Genomic_DNA"/>
</dbReference>
<sequence length="154" mass="17644">MHEFFLDHFQAERPVSQLFRGGVYTAPMGPRNWSTLVTDFQRVRVIETLRGTGKDGQPVRAQIITCELDRSHDYLEDHSVFLGFVGSVEPDLWLSRARVVLISVSDFPSSRVRFESRNQSSRFMGPWDEQDHTSHRPGPRGEPAIMAWLAKMQG</sequence>
<protein>
    <submittedName>
        <fullName evidence="1">Uncharacterized protein</fullName>
    </submittedName>
</protein>
<name>A0A2I0I6S1_PUNGR</name>
<evidence type="ECO:0000313" key="2">
    <source>
        <dbReference type="Proteomes" id="UP000233551"/>
    </source>
</evidence>